<sequence>IKFPDIFRRNCTFYSPQDLLVASMNVLQGRSLASALAALVHSDILLTLENHRVDNQDQEEYRRDGVTLLSAPPPRRVATVSWGAVEIL</sequence>
<evidence type="ECO:0000313" key="2">
    <source>
        <dbReference type="Proteomes" id="UP000233060"/>
    </source>
</evidence>
<dbReference type="Ensembl" id="ENSCATT00000062063.1">
    <property type="protein sequence ID" value="ENSCATP00000037763.1"/>
    <property type="gene ID" value="ENSCATG00000041600.1"/>
</dbReference>
<keyword evidence="2" id="KW-1185">Reference proteome</keyword>
<organism evidence="1 2">
    <name type="scientific">Cercocebus atys</name>
    <name type="common">Sooty mangabey</name>
    <name type="synonym">Cercocebus torquatus atys</name>
    <dbReference type="NCBI Taxonomy" id="9531"/>
    <lineage>
        <taxon>Eukaryota</taxon>
        <taxon>Metazoa</taxon>
        <taxon>Chordata</taxon>
        <taxon>Craniata</taxon>
        <taxon>Vertebrata</taxon>
        <taxon>Euteleostomi</taxon>
        <taxon>Mammalia</taxon>
        <taxon>Eutheria</taxon>
        <taxon>Euarchontoglires</taxon>
        <taxon>Primates</taxon>
        <taxon>Haplorrhini</taxon>
        <taxon>Catarrhini</taxon>
        <taxon>Cercopithecidae</taxon>
        <taxon>Cercopithecinae</taxon>
        <taxon>Cercocebus</taxon>
    </lineage>
</organism>
<reference evidence="1" key="1">
    <citation type="submission" date="2025-08" db="UniProtKB">
        <authorList>
            <consortium name="Ensembl"/>
        </authorList>
    </citation>
    <scope>IDENTIFICATION</scope>
</reference>
<evidence type="ECO:0000313" key="1">
    <source>
        <dbReference type="Ensembl" id="ENSCATP00000037763.1"/>
    </source>
</evidence>
<proteinExistence type="predicted"/>
<reference evidence="1" key="2">
    <citation type="submission" date="2025-09" db="UniProtKB">
        <authorList>
            <consortium name="Ensembl"/>
        </authorList>
    </citation>
    <scope>IDENTIFICATION</scope>
</reference>
<dbReference type="Bgee" id="ENSCATG00000041600">
    <property type="expression patterns" value="Expressed in heart and 5 other cell types or tissues"/>
</dbReference>
<name>A0A2K5NJR1_CERAT</name>
<dbReference type="OMA" id="IFRRNCT"/>
<protein>
    <submittedName>
        <fullName evidence="1">Uncharacterized protein</fullName>
    </submittedName>
</protein>
<dbReference type="AlphaFoldDB" id="A0A2K5NJR1"/>
<dbReference type="GeneTree" id="ENSGT00910000148828"/>
<dbReference type="Proteomes" id="UP000233060">
    <property type="component" value="Unassembled WGS sequence"/>
</dbReference>
<accession>A0A2K5NJR1</accession>